<dbReference type="EMBL" id="CP002042">
    <property type="protein sequence ID" value="ADH63286.1"/>
    <property type="molecule type" value="Genomic_DNA"/>
</dbReference>
<dbReference type="Proteomes" id="UP000001916">
    <property type="component" value="Chromosome"/>
</dbReference>
<dbReference type="AlphaFoldDB" id="D7BET3"/>
<dbReference type="Pfam" id="PF01497">
    <property type="entry name" value="Peripla_BP_2"/>
    <property type="match status" value="1"/>
</dbReference>
<proteinExistence type="predicted"/>
<dbReference type="PANTHER" id="PTHR30535:SF4">
    <property type="entry name" value="HEMIN-BINDING PERIPLASMIC PROTEIN HMUT"/>
    <property type="match status" value="1"/>
</dbReference>
<sequence>MSCMWTRVLVLLGILAFGSGLAQPYRVSDATGKEVEIRSTERIVSIGGSLTEILYALGLGERIVARDTGSYVPLEATRKPDIGLFFRLNAEPILAARPTLVIAVAEAGPPPVIQQLRQAGVTVLLVPDEPTLDGVKKKIRTLAAAVGKVQRGEELVRGLERDLLALRSKLSQRSGQPKQRVLYLYPRDPRNTFVCGEEASGAGLITLAGAENAIKEARGSGAVRGCVNITAEAVVAAKPDVIVVPYFPDQPFNLESVLRLPGVAQTPAGQNRRIVAMEVLYLSGYGYTVGKAALDLHRAIYEQSGFVQIAGKLGEAR</sequence>
<evidence type="ECO:0000313" key="3">
    <source>
        <dbReference type="Proteomes" id="UP000001916"/>
    </source>
</evidence>
<dbReference type="SUPFAM" id="SSF53807">
    <property type="entry name" value="Helical backbone' metal receptor"/>
    <property type="match status" value="1"/>
</dbReference>
<dbReference type="KEGG" id="msv:Mesil_1393"/>
<protein>
    <submittedName>
        <fullName evidence="2">Periplasmic binding protein</fullName>
    </submittedName>
</protein>
<reference evidence="2 3" key="1">
    <citation type="journal article" date="2010" name="Stand. Genomic Sci.">
        <title>Complete genome sequence of Meiothermus silvanus type strain (VI-R2).</title>
        <authorList>
            <person name="Sikorski J."/>
            <person name="Tindall B.J."/>
            <person name="Lowry S."/>
            <person name="Lucas S."/>
            <person name="Nolan M."/>
            <person name="Copeland A."/>
            <person name="Glavina Del Rio T."/>
            <person name="Tice H."/>
            <person name="Cheng J.F."/>
            <person name="Han C."/>
            <person name="Pitluck S."/>
            <person name="Liolios K."/>
            <person name="Ivanova N."/>
            <person name="Mavromatis K."/>
            <person name="Mikhailova N."/>
            <person name="Pati A."/>
            <person name="Goodwin L."/>
            <person name="Chen A."/>
            <person name="Palaniappan K."/>
            <person name="Land M."/>
            <person name="Hauser L."/>
            <person name="Chang Y.J."/>
            <person name="Jeffries C.D."/>
            <person name="Rohde M."/>
            <person name="Goker M."/>
            <person name="Woyke T."/>
            <person name="Bristow J."/>
            <person name="Eisen J.A."/>
            <person name="Markowitz V."/>
            <person name="Hugenholtz P."/>
            <person name="Kyrpides N.C."/>
            <person name="Klenk H.P."/>
            <person name="Lapidus A."/>
        </authorList>
    </citation>
    <scope>NUCLEOTIDE SEQUENCE [LARGE SCALE GENOMIC DNA]</scope>
    <source>
        <strain evidence="3">ATCC 700542 / DSM 9946 / VI-R2</strain>
    </source>
</reference>
<dbReference type="InterPro" id="IPR050902">
    <property type="entry name" value="ABC_Transporter_SBP"/>
</dbReference>
<dbReference type="eggNOG" id="COG4558">
    <property type="taxonomic scope" value="Bacteria"/>
</dbReference>
<keyword evidence="3" id="KW-1185">Reference proteome</keyword>
<organism evidence="2 3">
    <name type="scientific">Allomeiothermus silvanus (strain ATCC 700542 / DSM 9946 / NBRC 106475 / NCIMB 13440 / VI-R2)</name>
    <name type="common">Thermus silvanus</name>
    <dbReference type="NCBI Taxonomy" id="526227"/>
    <lineage>
        <taxon>Bacteria</taxon>
        <taxon>Thermotogati</taxon>
        <taxon>Deinococcota</taxon>
        <taxon>Deinococci</taxon>
        <taxon>Thermales</taxon>
        <taxon>Thermaceae</taxon>
        <taxon>Allomeiothermus</taxon>
    </lineage>
</organism>
<name>D7BET3_ALLS1</name>
<dbReference type="Gene3D" id="3.40.50.1980">
    <property type="entry name" value="Nitrogenase molybdenum iron protein domain"/>
    <property type="match status" value="2"/>
</dbReference>
<evidence type="ECO:0000259" key="1">
    <source>
        <dbReference type="PROSITE" id="PS50983"/>
    </source>
</evidence>
<gene>
    <name evidence="2" type="ordered locus">Mesil_1393</name>
</gene>
<evidence type="ECO:0000313" key="2">
    <source>
        <dbReference type="EMBL" id="ADH63286.1"/>
    </source>
</evidence>
<dbReference type="STRING" id="526227.Mesil_1393"/>
<feature type="domain" description="Fe/B12 periplasmic-binding" evidence="1">
    <location>
        <begin position="42"/>
        <end position="304"/>
    </location>
</feature>
<dbReference type="HOGENOM" id="CLU_038034_6_0_0"/>
<dbReference type="InterPro" id="IPR002491">
    <property type="entry name" value="ABC_transptr_periplasmic_BD"/>
</dbReference>
<accession>D7BET3</accession>
<dbReference type="RefSeq" id="WP_013157855.1">
    <property type="nucleotide sequence ID" value="NC_014212.1"/>
</dbReference>
<dbReference type="PANTHER" id="PTHR30535">
    <property type="entry name" value="VITAMIN B12-BINDING PROTEIN"/>
    <property type="match status" value="1"/>
</dbReference>
<dbReference type="PROSITE" id="PS50983">
    <property type="entry name" value="FE_B12_PBP"/>
    <property type="match status" value="1"/>
</dbReference>